<accession>A0A5B8LVJ5</accession>
<evidence type="ECO:0000313" key="3">
    <source>
        <dbReference type="EMBL" id="QDZ11452.1"/>
    </source>
</evidence>
<dbReference type="CDD" id="cd07012">
    <property type="entry name" value="PBP2_Bug_TTT"/>
    <property type="match status" value="1"/>
</dbReference>
<dbReference type="Gene3D" id="3.40.190.150">
    <property type="entry name" value="Bordetella uptake gene, domain 1"/>
    <property type="match status" value="1"/>
</dbReference>
<dbReference type="Proteomes" id="UP000315364">
    <property type="component" value="Chromosome"/>
</dbReference>
<keyword evidence="4" id="KW-1185">Reference proteome</keyword>
<dbReference type="KEGG" id="dea:FPZ08_12170"/>
<feature type="signal peptide" evidence="2">
    <location>
        <begin position="1"/>
        <end position="25"/>
    </location>
</feature>
<dbReference type="PIRSF" id="PIRSF017082">
    <property type="entry name" value="YflP"/>
    <property type="match status" value="1"/>
</dbReference>
<evidence type="ECO:0000313" key="4">
    <source>
        <dbReference type="Proteomes" id="UP000315364"/>
    </source>
</evidence>
<dbReference type="Pfam" id="PF03401">
    <property type="entry name" value="TctC"/>
    <property type="match status" value="1"/>
</dbReference>
<sequence>MKSANLFGVGLVLTASLIAMVPAMAQQWPERPITLIAPAGAGGGTDATARLLALGLEQQLGQPVNVVNQGQGGGVVGFTSITTAEPDGYTLGVIYNFAHYSPMGQGDFDAADMTPIGQFNFDPAGFHVRTESEWANVTQALDAIKADPGAYDIACGGGCGGSWPLAFASLLNTYEVDLSQVRMISGQGAAAALQEMVAGGFDVVPSSVPEAGSLIEAGLVRGLAVFGSERLAAFPDIPTLEEETGLVLELGAWRGLVGPAGLPEDVVAKLKTALEAVYNDPEFQNAMTERGFGLRWRDADDFGAFMAEEETSVRELVRVLGL</sequence>
<dbReference type="PANTHER" id="PTHR42928">
    <property type="entry name" value="TRICARBOXYLATE-BINDING PROTEIN"/>
    <property type="match status" value="1"/>
</dbReference>
<organism evidence="3 4">
    <name type="scientific">Devosia ginsengisoli</name>
    <dbReference type="NCBI Taxonomy" id="400770"/>
    <lineage>
        <taxon>Bacteria</taxon>
        <taxon>Pseudomonadati</taxon>
        <taxon>Pseudomonadota</taxon>
        <taxon>Alphaproteobacteria</taxon>
        <taxon>Hyphomicrobiales</taxon>
        <taxon>Devosiaceae</taxon>
        <taxon>Devosia</taxon>
    </lineage>
</organism>
<name>A0A5B8LVJ5_9HYPH</name>
<proteinExistence type="inferred from homology"/>
<protein>
    <submittedName>
        <fullName evidence="3">Tripartite tricarboxylate transporter substrate binding protein</fullName>
    </submittedName>
</protein>
<gene>
    <name evidence="3" type="ORF">FPZ08_12170</name>
</gene>
<dbReference type="Gene3D" id="3.40.190.10">
    <property type="entry name" value="Periplasmic binding protein-like II"/>
    <property type="match status" value="1"/>
</dbReference>
<dbReference type="RefSeq" id="WP_146290273.1">
    <property type="nucleotide sequence ID" value="NZ_CP042304.1"/>
</dbReference>
<dbReference type="OrthoDB" id="7375033at2"/>
<evidence type="ECO:0000256" key="2">
    <source>
        <dbReference type="SAM" id="SignalP"/>
    </source>
</evidence>
<evidence type="ECO:0000256" key="1">
    <source>
        <dbReference type="ARBA" id="ARBA00006987"/>
    </source>
</evidence>
<dbReference type="PANTHER" id="PTHR42928:SF5">
    <property type="entry name" value="BLR1237 PROTEIN"/>
    <property type="match status" value="1"/>
</dbReference>
<feature type="chain" id="PRO_5022984236" evidence="2">
    <location>
        <begin position="26"/>
        <end position="322"/>
    </location>
</feature>
<dbReference type="InterPro" id="IPR042100">
    <property type="entry name" value="Bug_dom1"/>
</dbReference>
<comment type="similarity">
    <text evidence="1">Belongs to the UPF0065 (bug) family.</text>
</comment>
<reference evidence="3 4" key="1">
    <citation type="submission" date="2019-07" db="EMBL/GenBank/DDBJ databases">
        <title>Full genome sequence of Devosia sp. Gsoil 520.</title>
        <authorList>
            <person name="Im W.-T."/>
        </authorList>
    </citation>
    <scope>NUCLEOTIDE SEQUENCE [LARGE SCALE GENOMIC DNA]</scope>
    <source>
        <strain evidence="3 4">Gsoil 520</strain>
    </source>
</reference>
<dbReference type="SUPFAM" id="SSF53850">
    <property type="entry name" value="Periplasmic binding protein-like II"/>
    <property type="match status" value="1"/>
</dbReference>
<dbReference type="AlphaFoldDB" id="A0A5B8LVJ5"/>
<dbReference type="EMBL" id="CP042304">
    <property type="protein sequence ID" value="QDZ11452.1"/>
    <property type="molecule type" value="Genomic_DNA"/>
</dbReference>
<keyword evidence="2" id="KW-0732">Signal</keyword>
<dbReference type="InterPro" id="IPR005064">
    <property type="entry name" value="BUG"/>
</dbReference>